<dbReference type="PIRSF" id="PIRSF018671">
    <property type="entry name" value="UCP018671"/>
    <property type="match status" value="1"/>
</dbReference>
<keyword evidence="1" id="KW-0472">Membrane</keyword>
<organism evidence="3 4">
    <name type="scientific">Methanobacterium congolense</name>
    <dbReference type="NCBI Taxonomy" id="118062"/>
    <lineage>
        <taxon>Archaea</taxon>
        <taxon>Methanobacteriati</taxon>
        <taxon>Methanobacteriota</taxon>
        <taxon>Methanomada group</taxon>
        <taxon>Methanobacteria</taxon>
        <taxon>Methanobacteriales</taxon>
        <taxon>Methanobacteriaceae</taxon>
        <taxon>Methanobacterium</taxon>
    </lineage>
</organism>
<dbReference type="InterPro" id="IPR014495">
    <property type="entry name" value="UCP018671"/>
</dbReference>
<dbReference type="Pfam" id="PF07760">
    <property type="entry name" value="DUF1616"/>
    <property type="match status" value="1"/>
</dbReference>
<keyword evidence="1" id="KW-0812">Transmembrane</keyword>
<dbReference type="GeneID" id="30412671"/>
<feature type="transmembrane region" description="Helical" evidence="1">
    <location>
        <begin position="32"/>
        <end position="55"/>
    </location>
</feature>
<feature type="transmembrane region" description="Helical" evidence="1">
    <location>
        <begin position="67"/>
        <end position="84"/>
    </location>
</feature>
<dbReference type="EMBL" id="LT607756">
    <property type="protein sequence ID" value="SCG86382.1"/>
    <property type="molecule type" value="Genomic_DNA"/>
</dbReference>
<sequence>MAKRQYSDILLIIFLTILAIVFIKTPGLRKTFVWNILGILLIVIIPGYSLIAALFPKKTSLDGIERAALSFGLSVAIAPLFFFVMKYAHWNVRLTHLFWVPPSFTLYMALSAFTLIMVFIALIRRWRTDEENRFSVNFSLKPVREHFRGESRTSKILSIILIISIILAVGTTVYIIVKPHQGEKFTEFYILGENGKASDYPTNMTVGETGNVTIGIVNHEYRTVDYTLVVESNNTTLMQQNVTLDSGAKVEIPYNFTVGSAGQKEIRFLLYKLPDNETSYRDLHLWVTVS</sequence>
<keyword evidence="1" id="KW-1133">Transmembrane helix</keyword>
<evidence type="ECO:0000313" key="3">
    <source>
        <dbReference type="EMBL" id="SCG86382.1"/>
    </source>
</evidence>
<name>A0A1D3L406_9EURY</name>
<feature type="transmembrane region" description="Helical" evidence="1">
    <location>
        <begin position="104"/>
        <end position="123"/>
    </location>
</feature>
<dbReference type="Proteomes" id="UP000094707">
    <property type="component" value="Chromosome I"/>
</dbReference>
<gene>
    <name evidence="3" type="ORF">MCBB_1833</name>
</gene>
<dbReference type="InterPro" id="IPR011674">
    <property type="entry name" value="DUF1616"/>
</dbReference>
<accession>A0A1D3L406</accession>
<feature type="transmembrane region" description="Helical" evidence="1">
    <location>
        <begin position="9"/>
        <end position="26"/>
    </location>
</feature>
<protein>
    <recommendedName>
        <fullName evidence="2">DUF1616 domain-containing protein</fullName>
    </recommendedName>
</protein>
<evidence type="ECO:0000313" key="4">
    <source>
        <dbReference type="Proteomes" id="UP000094707"/>
    </source>
</evidence>
<dbReference type="PATRIC" id="fig|129848.4.peg.1872"/>
<feature type="domain" description="DUF1616" evidence="2">
    <location>
        <begin position="12"/>
        <end position="288"/>
    </location>
</feature>
<dbReference type="STRING" id="118062.MCBB_1833"/>
<dbReference type="RefSeq" id="WP_071907452.1">
    <property type="nucleotide sequence ID" value="NZ_LT607756.1"/>
</dbReference>
<evidence type="ECO:0000256" key="1">
    <source>
        <dbReference type="SAM" id="Phobius"/>
    </source>
</evidence>
<reference evidence="3 4" key="1">
    <citation type="submission" date="2016-08" db="EMBL/GenBank/DDBJ databases">
        <authorList>
            <person name="Seilhamer J.J."/>
        </authorList>
    </citation>
    <scope>NUCLEOTIDE SEQUENCE [LARGE SCALE GENOMIC DNA]</scope>
    <source>
        <strain evidence="3">Buetzberg</strain>
    </source>
</reference>
<evidence type="ECO:0000259" key="2">
    <source>
        <dbReference type="Pfam" id="PF07760"/>
    </source>
</evidence>
<dbReference type="KEGG" id="mcub:MCBB_1833"/>
<feature type="transmembrane region" description="Helical" evidence="1">
    <location>
        <begin position="156"/>
        <end position="177"/>
    </location>
</feature>
<dbReference type="AlphaFoldDB" id="A0A1D3L406"/>
<dbReference type="OrthoDB" id="82282at2157"/>
<keyword evidence="4" id="KW-1185">Reference proteome</keyword>
<proteinExistence type="predicted"/>